<accession>A0AAN7C7W9</accession>
<reference evidence="2" key="1">
    <citation type="journal article" date="2023" name="Mol. Phylogenet. Evol.">
        <title>Genome-scale phylogeny and comparative genomics of the fungal order Sordariales.</title>
        <authorList>
            <person name="Hensen N."/>
            <person name="Bonometti L."/>
            <person name="Westerberg I."/>
            <person name="Brannstrom I.O."/>
            <person name="Guillou S."/>
            <person name="Cros-Aarteil S."/>
            <person name="Calhoun S."/>
            <person name="Haridas S."/>
            <person name="Kuo A."/>
            <person name="Mondo S."/>
            <person name="Pangilinan J."/>
            <person name="Riley R."/>
            <person name="LaButti K."/>
            <person name="Andreopoulos B."/>
            <person name="Lipzen A."/>
            <person name="Chen C."/>
            <person name="Yan M."/>
            <person name="Daum C."/>
            <person name="Ng V."/>
            <person name="Clum A."/>
            <person name="Steindorff A."/>
            <person name="Ohm R.A."/>
            <person name="Martin F."/>
            <person name="Silar P."/>
            <person name="Natvig D.O."/>
            <person name="Lalanne C."/>
            <person name="Gautier V."/>
            <person name="Ament-Velasquez S.L."/>
            <person name="Kruys A."/>
            <person name="Hutchinson M.I."/>
            <person name="Powell A.J."/>
            <person name="Barry K."/>
            <person name="Miller A.N."/>
            <person name="Grigoriev I.V."/>
            <person name="Debuchy R."/>
            <person name="Gladieux P."/>
            <person name="Hiltunen Thoren M."/>
            <person name="Johannesson H."/>
        </authorList>
    </citation>
    <scope>NUCLEOTIDE SEQUENCE</scope>
    <source>
        <strain evidence="2">CBS 532.94</strain>
    </source>
</reference>
<sequence length="170" mass="19476">MADQLQTIEAIRKRKAQYCRYLDTKQWDGIEAMALPDATLSFFNPDGSIMLVGKTPLTFSTPHAFQSFISGAFATAQTLHMCGPGKVVPSSPDEMKDVWCMEDQTVVNWTAGLLEMRGGGYYHETWKMKRGEWFLKSLRLERTYLKLRLWQGFLYSFRDSGSRSREVGNL</sequence>
<dbReference type="AlphaFoldDB" id="A0AAN7C7W9"/>
<dbReference type="Proteomes" id="UP001303760">
    <property type="component" value="Unassembled WGS sequence"/>
</dbReference>
<organism evidence="2 3">
    <name type="scientific">Achaetomium macrosporum</name>
    <dbReference type="NCBI Taxonomy" id="79813"/>
    <lineage>
        <taxon>Eukaryota</taxon>
        <taxon>Fungi</taxon>
        <taxon>Dikarya</taxon>
        <taxon>Ascomycota</taxon>
        <taxon>Pezizomycotina</taxon>
        <taxon>Sordariomycetes</taxon>
        <taxon>Sordariomycetidae</taxon>
        <taxon>Sordariales</taxon>
        <taxon>Chaetomiaceae</taxon>
        <taxon>Achaetomium</taxon>
    </lineage>
</organism>
<evidence type="ECO:0000259" key="1">
    <source>
        <dbReference type="Pfam" id="PF13577"/>
    </source>
</evidence>
<proteinExistence type="predicted"/>
<dbReference type="Gene3D" id="3.10.450.50">
    <property type="match status" value="1"/>
</dbReference>
<feature type="domain" description="SnoaL-like" evidence="1">
    <location>
        <begin position="4"/>
        <end position="139"/>
    </location>
</feature>
<name>A0AAN7C7W9_9PEZI</name>
<dbReference type="SUPFAM" id="SSF54427">
    <property type="entry name" value="NTF2-like"/>
    <property type="match status" value="1"/>
</dbReference>
<dbReference type="InterPro" id="IPR037401">
    <property type="entry name" value="SnoaL-like"/>
</dbReference>
<reference evidence="2" key="2">
    <citation type="submission" date="2023-05" db="EMBL/GenBank/DDBJ databases">
        <authorList>
            <consortium name="Lawrence Berkeley National Laboratory"/>
            <person name="Steindorff A."/>
            <person name="Hensen N."/>
            <person name="Bonometti L."/>
            <person name="Westerberg I."/>
            <person name="Brannstrom I.O."/>
            <person name="Guillou S."/>
            <person name="Cros-Aarteil S."/>
            <person name="Calhoun S."/>
            <person name="Haridas S."/>
            <person name="Kuo A."/>
            <person name="Mondo S."/>
            <person name="Pangilinan J."/>
            <person name="Riley R."/>
            <person name="Labutti K."/>
            <person name="Andreopoulos B."/>
            <person name="Lipzen A."/>
            <person name="Chen C."/>
            <person name="Yanf M."/>
            <person name="Daum C."/>
            <person name="Ng V."/>
            <person name="Clum A."/>
            <person name="Ohm R."/>
            <person name="Martin F."/>
            <person name="Silar P."/>
            <person name="Natvig D."/>
            <person name="Lalanne C."/>
            <person name="Gautier V."/>
            <person name="Ament-Velasquez S.L."/>
            <person name="Kruys A."/>
            <person name="Hutchinson M.I."/>
            <person name="Powell A.J."/>
            <person name="Barry K."/>
            <person name="Miller A.N."/>
            <person name="Grigoriev I.V."/>
            <person name="Debuchy R."/>
            <person name="Gladieux P."/>
            <person name="Thoren M.H."/>
            <person name="Johannesson H."/>
        </authorList>
    </citation>
    <scope>NUCLEOTIDE SEQUENCE</scope>
    <source>
        <strain evidence="2">CBS 532.94</strain>
    </source>
</reference>
<protein>
    <recommendedName>
        <fullName evidence="1">SnoaL-like domain-containing protein</fullName>
    </recommendedName>
</protein>
<dbReference type="EMBL" id="MU860182">
    <property type="protein sequence ID" value="KAK4236622.1"/>
    <property type="molecule type" value="Genomic_DNA"/>
</dbReference>
<keyword evidence="3" id="KW-1185">Reference proteome</keyword>
<evidence type="ECO:0000313" key="3">
    <source>
        <dbReference type="Proteomes" id="UP001303760"/>
    </source>
</evidence>
<comment type="caution">
    <text evidence="2">The sequence shown here is derived from an EMBL/GenBank/DDBJ whole genome shotgun (WGS) entry which is preliminary data.</text>
</comment>
<gene>
    <name evidence="2" type="ORF">C8A03DRAFT_35478</name>
</gene>
<dbReference type="InterPro" id="IPR032710">
    <property type="entry name" value="NTF2-like_dom_sf"/>
</dbReference>
<dbReference type="Pfam" id="PF13577">
    <property type="entry name" value="SnoaL_4"/>
    <property type="match status" value="1"/>
</dbReference>
<evidence type="ECO:0000313" key="2">
    <source>
        <dbReference type="EMBL" id="KAK4236622.1"/>
    </source>
</evidence>